<dbReference type="AlphaFoldDB" id="A0AA36EG44"/>
<name>A0AA36EG44_LACSI</name>
<accession>A0AA36EG44</accession>
<organism evidence="1 2">
    <name type="scientific">Lactuca saligna</name>
    <name type="common">Willowleaf lettuce</name>
    <dbReference type="NCBI Taxonomy" id="75948"/>
    <lineage>
        <taxon>Eukaryota</taxon>
        <taxon>Viridiplantae</taxon>
        <taxon>Streptophyta</taxon>
        <taxon>Embryophyta</taxon>
        <taxon>Tracheophyta</taxon>
        <taxon>Spermatophyta</taxon>
        <taxon>Magnoliopsida</taxon>
        <taxon>eudicotyledons</taxon>
        <taxon>Gunneridae</taxon>
        <taxon>Pentapetalae</taxon>
        <taxon>asterids</taxon>
        <taxon>campanulids</taxon>
        <taxon>Asterales</taxon>
        <taxon>Asteraceae</taxon>
        <taxon>Cichorioideae</taxon>
        <taxon>Cichorieae</taxon>
        <taxon>Lactucinae</taxon>
        <taxon>Lactuca</taxon>
    </lineage>
</organism>
<reference evidence="1" key="1">
    <citation type="submission" date="2023-04" db="EMBL/GenBank/DDBJ databases">
        <authorList>
            <person name="Vijverberg K."/>
            <person name="Xiong W."/>
            <person name="Schranz E."/>
        </authorList>
    </citation>
    <scope>NUCLEOTIDE SEQUENCE</scope>
</reference>
<dbReference type="Proteomes" id="UP001177003">
    <property type="component" value="Chromosome 7"/>
</dbReference>
<evidence type="ECO:0000313" key="2">
    <source>
        <dbReference type="Proteomes" id="UP001177003"/>
    </source>
</evidence>
<gene>
    <name evidence="1" type="ORF">LSALG_LOCUS34177</name>
</gene>
<protein>
    <submittedName>
        <fullName evidence="1">Uncharacterized protein</fullName>
    </submittedName>
</protein>
<sequence>MKQQNHHRHCYAPPCSCNRTATSLRNPSVEEEGFYINDEEEESLLKTLAHHFHRSYIVGEEGLSDSTKSIQYMFDLRLQMYIENGGVGTRSDSRFRGGVPQSSPPLVVVWVLQMPCQFPAHLPQNFDHSSIKSVDFKLRPFVDKECRFQL</sequence>
<proteinExistence type="predicted"/>
<keyword evidence="2" id="KW-1185">Reference proteome</keyword>
<evidence type="ECO:0000313" key="1">
    <source>
        <dbReference type="EMBL" id="CAI9295226.1"/>
    </source>
</evidence>
<dbReference type="EMBL" id="OX465083">
    <property type="protein sequence ID" value="CAI9295226.1"/>
    <property type="molecule type" value="Genomic_DNA"/>
</dbReference>